<feature type="region of interest" description="Disordered" evidence="1">
    <location>
        <begin position="138"/>
        <end position="159"/>
    </location>
</feature>
<keyword evidence="3" id="KW-1185">Reference proteome</keyword>
<evidence type="ECO:0000313" key="2">
    <source>
        <dbReference type="EMBL" id="KAG4421950.1"/>
    </source>
</evidence>
<gene>
    <name evidence="2" type="ORF">IFR04_004929</name>
</gene>
<organism evidence="2 3">
    <name type="scientific">Cadophora malorum</name>
    <dbReference type="NCBI Taxonomy" id="108018"/>
    <lineage>
        <taxon>Eukaryota</taxon>
        <taxon>Fungi</taxon>
        <taxon>Dikarya</taxon>
        <taxon>Ascomycota</taxon>
        <taxon>Pezizomycotina</taxon>
        <taxon>Leotiomycetes</taxon>
        <taxon>Helotiales</taxon>
        <taxon>Ploettnerulaceae</taxon>
        <taxon>Cadophora</taxon>
    </lineage>
</organism>
<protein>
    <submittedName>
        <fullName evidence="2">Uncharacterized protein</fullName>
    </submittedName>
</protein>
<feature type="region of interest" description="Disordered" evidence="1">
    <location>
        <begin position="1"/>
        <end position="69"/>
    </location>
</feature>
<dbReference type="AlphaFoldDB" id="A0A8H7WBU9"/>
<name>A0A8H7WBU9_9HELO</name>
<dbReference type="OrthoDB" id="5359669at2759"/>
<accession>A0A8H7WBU9</accession>
<dbReference type="EMBL" id="JAFJYH010000057">
    <property type="protein sequence ID" value="KAG4421950.1"/>
    <property type="molecule type" value="Genomic_DNA"/>
</dbReference>
<dbReference type="Proteomes" id="UP000664132">
    <property type="component" value="Unassembled WGS sequence"/>
</dbReference>
<reference evidence="2" key="1">
    <citation type="submission" date="2021-02" db="EMBL/GenBank/DDBJ databases">
        <title>Genome sequence Cadophora malorum strain M34.</title>
        <authorList>
            <person name="Stefanovic E."/>
            <person name="Vu D."/>
            <person name="Scully C."/>
            <person name="Dijksterhuis J."/>
            <person name="Roader J."/>
            <person name="Houbraken J."/>
        </authorList>
    </citation>
    <scope>NUCLEOTIDE SEQUENCE</scope>
    <source>
        <strain evidence="2">M34</strain>
    </source>
</reference>
<evidence type="ECO:0000256" key="1">
    <source>
        <dbReference type="SAM" id="MobiDB-lite"/>
    </source>
</evidence>
<proteinExistence type="predicted"/>
<feature type="compositionally biased region" description="Polar residues" evidence="1">
    <location>
        <begin position="1"/>
        <end position="36"/>
    </location>
</feature>
<comment type="caution">
    <text evidence="2">The sequence shown here is derived from an EMBL/GenBank/DDBJ whole genome shotgun (WGS) entry which is preliminary data.</text>
</comment>
<evidence type="ECO:0000313" key="3">
    <source>
        <dbReference type="Proteomes" id="UP000664132"/>
    </source>
</evidence>
<feature type="region of interest" description="Disordered" evidence="1">
    <location>
        <begin position="334"/>
        <end position="359"/>
    </location>
</feature>
<sequence length="359" mass="38291">MDSNRPVFTTPFTNGIHQSPANSSWSSLTPTQSTPRSAAGRKRSRDEAASNLEEDYFQVPAPVIPEPENEDEWEYGEGMVLIKKGTRYVTDSTSQTGTWQEEKAAEEQAKLAAQIAAAAERPVIRATKSQRLNLSATPAIPEEVAHEAPSPGGSPERHTEPTVDMFTLHLGIGWSSMDNAGPDIQAAARGWAKFIENHFPITNAKIQLQSKGLSSYLVEANEGYFLFGEDLKQGRLVSTSLERLWVNLRGPTPVFDGDVVMDAGQTPKVEAQSMTESAMNGIPVVGVANGINPPFGGGEAINGMSGIVDLSIANEGTVSNGVVRSKGHAMNGVATTNGTGGMTGAHEPPQSLEVEMDMS</sequence>